<dbReference type="PANTHER" id="PTHR39556">
    <property type="entry name" value="PROTEIN, PUTATIVE-RELATED"/>
    <property type="match status" value="1"/>
</dbReference>
<name>A0ABT1NCA3_9FIRM</name>
<proteinExistence type="predicted"/>
<dbReference type="PANTHER" id="PTHR39556:SF1">
    <property type="entry name" value="PROTEIN, PUTATIVE-RELATED"/>
    <property type="match status" value="1"/>
</dbReference>
<dbReference type="Proteomes" id="UP001651880">
    <property type="component" value="Unassembled WGS sequence"/>
</dbReference>
<feature type="transmembrane region" description="Helical" evidence="1">
    <location>
        <begin position="50"/>
        <end position="71"/>
    </location>
</feature>
<feature type="transmembrane region" description="Helical" evidence="1">
    <location>
        <begin position="211"/>
        <end position="229"/>
    </location>
</feature>
<keyword evidence="3" id="KW-1185">Reference proteome</keyword>
<evidence type="ECO:0000313" key="2">
    <source>
        <dbReference type="EMBL" id="MCQ1528893.1"/>
    </source>
</evidence>
<feature type="transmembrane region" description="Helical" evidence="1">
    <location>
        <begin position="267"/>
        <end position="287"/>
    </location>
</feature>
<gene>
    <name evidence="2" type="ORF">LJD61_04945</name>
</gene>
<organism evidence="2 3">
    <name type="scientific">Lutispora saccharofermentans</name>
    <dbReference type="NCBI Taxonomy" id="3024236"/>
    <lineage>
        <taxon>Bacteria</taxon>
        <taxon>Bacillati</taxon>
        <taxon>Bacillota</taxon>
        <taxon>Clostridia</taxon>
        <taxon>Lutisporales</taxon>
        <taxon>Lutisporaceae</taxon>
        <taxon>Lutispora</taxon>
    </lineage>
</organism>
<reference evidence="2 3" key="1">
    <citation type="submission" date="2021-10" db="EMBL/GenBank/DDBJ databases">
        <title>Lutispora strain m25 sp. nov., a thermophilic, non-spore-forming bacterium isolated from a lab-scale methanogenic bioreactor digesting anaerobic sludge.</title>
        <authorList>
            <person name="El Houari A."/>
            <person name="Mcdonald J."/>
        </authorList>
    </citation>
    <scope>NUCLEOTIDE SEQUENCE [LARGE SCALE GENOMIC DNA]</scope>
    <source>
        <strain evidence="3">m25</strain>
    </source>
</reference>
<feature type="transmembrane region" description="Helical" evidence="1">
    <location>
        <begin position="380"/>
        <end position="400"/>
    </location>
</feature>
<feature type="transmembrane region" description="Helical" evidence="1">
    <location>
        <begin position="99"/>
        <end position="122"/>
    </location>
</feature>
<dbReference type="Pfam" id="PF04165">
    <property type="entry name" value="DUF401"/>
    <property type="match status" value="1"/>
</dbReference>
<comment type="caution">
    <text evidence="2">The sequence shown here is derived from an EMBL/GenBank/DDBJ whole genome shotgun (WGS) entry which is preliminary data.</text>
</comment>
<keyword evidence="1" id="KW-1133">Transmembrane helix</keyword>
<feature type="transmembrane region" description="Helical" evidence="1">
    <location>
        <begin position="170"/>
        <end position="190"/>
    </location>
</feature>
<feature type="transmembrane region" description="Helical" evidence="1">
    <location>
        <begin position="235"/>
        <end position="255"/>
    </location>
</feature>
<sequence>MDIIKLLLIFASIALVMKFNKPLYMSIAAGIAAAIALYGINAAEVLRLMAIGTFSKATLYLVLAFYSITFLQRMMEKRGHIVLAEKSLNNLFNNRRINVMIAPFIIGLLPSAGAVLIAAPIVDNSVGDYLNKEERTFATSYYRHVSEAFLPTYSSVLLALNLSGVDMTSFVLAMLPMVVVLFLLGYLFYIRKIPRDTGMPPSDDKMKEIKNIIVSLWAIALSITIILVFKITVHLAVIPVIVLSFLLNKFSFEEIKPMFKSAFEAKLIINTIIIMIFKEVLAFTGLIERLPDHLSMLPVPSIVIFALVAFLGALVAGSQGSIALAIPLAYAAIPDGGVVLLVLIMSMIYISMQISPMHICLSIITEHYGTPFIDLVKKTMPIVIAFVIISSAYSYLLYLIL</sequence>
<evidence type="ECO:0000256" key="1">
    <source>
        <dbReference type="SAM" id="Phobius"/>
    </source>
</evidence>
<accession>A0ABT1NCA3</accession>
<feature type="transmembrane region" description="Helical" evidence="1">
    <location>
        <begin position="328"/>
        <end position="352"/>
    </location>
</feature>
<keyword evidence="1" id="KW-0472">Membrane</keyword>
<evidence type="ECO:0000313" key="3">
    <source>
        <dbReference type="Proteomes" id="UP001651880"/>
    </source>
</evidence>
<feature type="transmembrane region" description="Helical" evidence="1">
    <location>
        <begin position="299"/>
        <end position="316"/>
    </location>
</feature>
<dbReference type="InterPro" id="IPR007294">
    <property type="entry name" value="DUF401"/>
</dbReference>
<protein>
    <submittedName>
        <fullName evidence="2">DUF401 family protein</fullName>
    </submittedName>
</protein>
<keyword evidence="1" id="KW-0812">Transmembrane</keyword>
<dbReference type="RefSeq" id="WP_255226406.1">
    <property type="nucleotide sequence ID" value="NZ_JAJEKE010000002.1"/>
</dbReference>
<dbReference type="EMBL" id="JAJEKE010000002">
    <property type="protein sequence ID" value="MCQ1528893.1"/>
    <property type="molecule type" value="Genomic_DNA"/>
</dbReference>